<keyword evidence="3" id="KW-0804">Transcription</keyword>
<dbReference type="OrthoDB" id="3766519at2"/>
<dbReference type="PANTHER" id="PTHR30055">
    <property type="entry name" value="HTH-TYPE TRANSCRIPTIONAL REGULATOR RUTR"/>
    <property type="match status" value="1"/>
</dbReference>
<dbReference type="Gene3D" id="1.10.357.10">
    <property type="entry name" value="Tetracycline Repressor, domain 2"/>
    <property type="match status" value="1"/>
</dbReference>
<dbReference type="InterPro" id="IPR050109">
    <property type="entry name" value="HTH-type_TetR-like_transc_reg"/>
</dbReference>
<feature type="DNA-binding region" description="H-T-H motif" evidence="4">
    <location>
        <begin position="70"/>
        <end position="89"/>
    </location>
</feature>
<evidence type="ECO:0000259" key="5">
    <source>
        <dbReference type="PROSITE" id="PS50977"/>
    </source>
</evidence>
<dbReference type="PROSITE" id="PS50977">
    <property type="entry name" value="HTH_TETR_2"/>
    <property type="match status" value="1"/>
</dbReference>
<protein>
    <submittedName>
        <fullName evidence="6">TetR/AcrR family transcriptional regulator</fullName>
    </submittedName>
</protein>
<keyword evidence="2 4" id="KW-0238">DNA-binding</keyword>
<dbReference type="AlphaFoldDB" id="A0A6P2BUX7"/>
<reference evidence="6 7" key="1">
    <citation type="submission" date="2018-11" db="EMBL/GenBank/DDBJ databases">
        <title>Trebonia kvetii gen.nov., sp.nov., a novel acidophilic actinobacterium, and proposal of the new actinobacterial family Treboniaceae fam. nov.</title>
        <authorList>
            <person name="Rapoport D."/>
            <person name="Sagova-Mareckova M."/>
            <person name="Sedlacek I."/>
            <person name="Provaznik J."/>
            <person name="Kralova S."/>
            <person name="Pavlinic D."/>
            <person name="Benes V."/>
            <person name="Kopecky J."/>
        </authorList>
    </citation>
    <scope>NUCLEOTIDE SEQUENCE [LARGE SCALE GENOMIC DNA]</scope>
    <source>
        <strain evidence="6 7">15Tr583</strain>
    </source>
</reference>
<dbReference type="Proteomes" id="UP000460272">
    <property type="component" value="Unassembled WGS sequence"/>
</dbReference>
<dbReference type="SUPFAM" id="SSF46689">
    <property type="entry name" value="Homeodomain-like"/>
    <property type="match status" value="1"/>
</dbReference>
<dbReference type="Pfam" id="PF00440">
    <property type="entry name" value="TetR_N"/>
    <property type="match status" value="1"/>
</dbReference>
<evidence type="ECO:0000313" key="6">
    <source>
        <dbReference type="EMBL" id="TVZ02929.1"/>
    </source>
</evidence>
<dbReference type="GO" id="GO:0000976">
    <property type="term" value="F:transcription cis-regulatory region binding"/>
    <property type="evidence" value="ECO:0007669"/>
    <property type="project" value="TreeGrafter"/>
</dbReference>
<proteinExistence type="predicted"/>
<organism evidence="6 7">
    <name type="scientific">Trebonia kvetii</name>
    <dbReference type="NCBI Taxonomy" id="2480626"/>
    <lineage>
        <taxon>Bacteria</taxon>
        <taxon>Bacillati</taxon>
        <taxon>Actinomycetota</taxon>
        <taxon>Actinomycetes</taxon>
        <taxon>Streptosporangiales</taxon>
        <taxon>Treboniaceae</taxon>
        <taxon>Trebonia</taxon>
    </lineage>
</organism>
<dbReference type="GO" id="GO:0003700">
    <property type="term" value="F:DNA-binding transcription factor activity"/>
    <property type="evidence" value="ECO:0007669"/>
    <property type="project" value="TreeGrafter"/>
</dbReference>
<feature type="domain" description="HTH tetR-type" evidence="5">
    <location>
        <begin position="47"/>
        <end position="107"/>
    </location>
</feature>
<dbReference type="PANTHER" id="PTHR30055:SF234">
    <property type="entry name" value="HTH-TYPE TRANSCRIPTIONAL REGULATOR BETI"/>
    <property type="match status" value="1"/>
</dbReference>
<keyword evidence="1" id="KW-0805">Transcription regulation</keyword>
<dbReference type="InterPro" id="IPR001647">
    <property type="entry name" value="HTH_TetR"/>
</dbReference>
<keyword evidence="7" id="KW-1185">Reference proteome</keyword>
<evidence type="ECO:0000256" key="2">
    <source>
        <dbReference type="ARBA" id="ARBA00023125"/>
    </source>
</evidence>
<name>A0A6P2BUX7_9ACTN</name>
<dbReference type="EMBL" id="RPFW01000004">
    <property type="protein sequence ID" value="TVZ02929.1"/>
    <property type="molecule type" value="Genomic_DNA"/>
</dbReference>
<evidence type="ECO:0000313" key="7">
    <source>
        <dbReference type="Proteomes" id="UP000460272"/>
    </source>
</evidence>
<evidence type="ECO:0000256" key="4">
    <source>
        <dbReference type="PROSITE-ProRule" id="PRU00335"/>
    </source>
</evidence>
<evidence type="ECO:0000256" key="1">
    <source>
        <dbReference type="ARBA" id="ARBA00023015"/>
    </source>
</evidence>
<dbReference type="PRINTS" id="PR00455">
    <property type="entry name" value="HTHTETR"/>
</dbReference>
<dbReference type="InterPro" id="IPR009057">
    <property type="entry name" value="Homeodomain-like_sf"/>
</dbReference>
<comment type="caution">
    <text evidence="6">The sequence shown here is derived from an EMBL/GenBank/DDBJ whole genome shotgun (WGS) entry which is preliminary data.</text>
</comment>
<accession>A0A6P2BUX7</accession>
<gene>
    <name evidence="6" type="ORF">EAS64_20870</name>
</gene>
<sequence>MSHRFRAVKVVFPAVTVAEVRVNVHRVTGIRQGAGRPRLSSVVRQAGSARDQILDAAAEMFVTQGYHAASTRRIAEVVGVKQASLYYHFSSKQDILAALLAGTVKPSLSFATRLARSGEPPNVQLYALTYFDVSLLCTGKWNIGALYSLPELRAPEFEEFARDRRALQRAFARRVAAGVKAGIFRVGSLETTSALLFALDESVITLRANGVRIDNTLPATVAAGALRLLECRDQDVATAEVEAKRLLALAPEIRA</sequence>
<evidence type="ECO:0000256" key="3">
    <source>
        <dbReference type="ARBA" id="ARBA00023163"/>
    </source>
</evidence>